<feature type="compositionally biased region" description="Basic and acidic residues" evidence="2">
    <location>
        <begin position="400"/>
        <end position="431"/>
    </location>
</feature>
<dbReference type="CDD" id="cd02642">
    <property type="entry name" value="R3H_encore_like"/>
    <property type="match status" value="1"/>
</dbReference>
<evidence type="ECO:0000256" key="1">
    <source>
        <dbReference type="ARBA" id="ARBA00022553"/>
    </source>
</evidence>
<sequence>MASKSPPGGDGPLSFAKIAAMPAPLNPHSSSVSDENEICQPAEQSPRSDANGSGAALPSQHNLDKTPEASSIDLAVDDLGKGVQDIGLTLKKHSDGSGSFIGGQNNRLLKRENSFEDDHTHLSTSSTKMTNFDTKSLASVTTFAMDEKDSVRPDDSASVQAIDEEESLSGLASGAPNSVAGSEAGSRAFRDQYRDGIPTRPRGILPVPPLFNGTQPVNGAIPPDSVANNFVIPANSDGIEDGQILHGFPLEPDEKLLEAMKSPKDRLLILQLEEKIRYFIKDCNEQSLELPPSNAFGRLLAHKLGDYYHLTHFVDNNVTSVRLHRTPFCRLPTPLSAVHSACNSTPPPAVPAMKIMRRNDGGQFEGSVGGSSNPSKANSEDGYSGPDGERQGSSSGATPAKDRMALTREEREAKYHEVRERIFRDFPDSAKSDPASGDSNPNMSRSSSANGRKKNQRQRTPHDDSFEVRSQFNAYYPGMQYGNGAAQYNAPVSDSAYPNQVPYLVGPGVPPPSGGYMPSGQNGAMYPGQLNMNMNGVSQYPVAMSPQMASNSSWQGGNMPQQSPYSGYASMNQPGMMNQPSSNASSPAMNNYAVPNVTPYQQPPNWNSAPFPPNFQQSPHQRNGPPVHWPNYPQQPMASNMPPNMGSNMPPNMNSNMGSNMPPNMNSNMGSNMGPNMSSNVPSNMGAYPYAQYPGQHMNPAGSHAAMQAGYARSHFNPQTRSFIPGGAPPGRHPNKGQHTMQSYGNMQPGVQQQWNGYAEPALNRTMDSAPAMIPNRVPTGPRDSIAKWGTPAHLPPKPPPSEVPSDFDLKNRPVTASAPAPTYSSNGNSAVSNGPLVVSGGTTVSKPN</sequence>
<proteinExistence type="predicted"/>
<dbReference type="InterPro" id="IPR001374">
    <property type="entry name" value="R3H_dom"/>
</dbReference>
<keyword evidence="1" id="KW-0597">Phosphoprotein</keyword>
<feature type="region of interest" description="Disordered" evidence="2">
    <location>
        <begin position="569"/>
        <end position="590"/>
    </location>
</feature>
<dbReference type="InterPro" id="IPR024771">
    <property type="entry name" value="SUZ"/>
</dbReference>
<evidence type="ECO:0000259" key="4">
    <source>
        <dbReference type="PROSITE" id="PS51673"/>
    </source>
</evidence>
<feature type="compositionally biased region" description="Pro residues" evidence="2">
    <location>
        <begin position="794"/>
        <end position="803"/>
    </location>
</feature>
<name>A0AAI9X3W9_PENTH</name>
<feature type="compositionally biased region" description="Polar residues" evidence="2">
    <location>
        <begin position="603"/>
        <end position="621"/>
    </location>
</feature>
<dbReference type="Proteomes" id="UP001227192">
    <property type="component" value="Unassembled WGS sequence"/>
</dbReference>
<gene>
    <name evidence="5" type="ORF">VN97_g10955</name>
</gene>
<evidence type="ECO:0000259" key="3">
    <source>
        <dbReference type="PROSITE" id="PS51061"/>
    </source>
</evidence>
<dbReference type="EMBL" id="LACB01000556">
    <property type="protein sequence ID" value="KAJ9482474.1"/>
    <property type="molecule type" value="Genomic_DNA"/>
</dbReference>
<feature type="domain" description="SUZ" evidence="4">
    <location>
        <begin position="330"/>
        <end position="427"/>
    </location>
</feature>
<dbReference type="InterPro" id="IPR051937">
    <property type="entry name" value="R3H_domain_containing"/>
</dbReference>
<feature type="compositionally biased region" description="Polar residues" evidence="2">
    <location>
        <begin position="737"/>
        <end position="752"/>
    </location>
</feature>
<keyword evidence="6" id="KW-1185">Reference proteome</keyword>
<accession>A0AAI9X3W9</accession>
<feature type="region of interest" description="Disordered" evidence="2">
    <location>
        <begin position="778"/>
        <end position="849"/>
    </location>
</feature>
<feature type="compositionally biased region" description="Polar residues" evidence="2">
    <location>
        <begin position="437"/>
        <end position="450"/>
    </location>
</feature>
<feature type="region of interest" description="Disordered" evidence="2">
    <location>
        <begin position="165"/>
        <end position="185"/>
    </location>
</feature>
<feature type="region of interest" description="Disordered" evidence="2">
    <location>
        <begin position="1"/>
        <end position="69"/>
    </location>
</feature>
<dbReference type="Pfam" id="PF01424">
    <property type="entry name" value="R3H"/>
    <property type="match status" value="1"/>
</dbReference>
<dbReference type="GO" id="GO:0006012">
    <property type="term" value="P:galactose metabolic process"/>
    <property type="evidence" value="ECO:0007669"/>
    <property type="project" value="TreeGrafter"/>
</dbReference>
<dbReference type="PROSITE" id="PS51061">
    <property type="entry name" value="R3H"/>
    <property type="match status" value="1"/>
</dbReference>
<dbReference type="PANTHER" id="PTHR15672">
    <property type="entry name" value="CAMP-REGULATED PHOSPHOPROTEIN 21 RELATED R3H DOMAIN CONTAINING PROTEIN"/>
    <property type="match status" value="1"/>
</dbReference>
<dbReference type="GO" id="GO:0003676">
    <property type="term" value="F:nucleic acid binding"/>
    <property type="evidence" value="ECO:0007669"/>
    <property type="project" value="UniProtKB-UniRule"/>
</dbReference>
<dbReference type="AlphaFoldDB" id="A0AAI9X3W9"/>
<feature type="region of interest" description="Disordered" evidence="2">
    <location>
        <begin position="360"/>
        <end position="466"/>
    </location>
</feature>
<feature type="compositionally biased region" description="Low complexity" evidence="2">
    <location>
        <begin position="636"/>
        <end position="648"/>
    </location>
</feature>
<feature type="region of interest" description="Disordered" evidence="2">
    <location>
        <begin position="603"/>
        <end position="648"/>
    </location>
</feature>
<dbReference type="Pfam" id="PF12752">
    <property type="entry name" value="SUZ"/>
    <property type="match status" value="1"/>
</dbReference>
<dbReference type="SUPFAM" id="SSF82708">
    <property type="entry name" value="R3H domain"/>
    <property type="match status" value="1"/>
</dbReference>
<dbReference type="Gene3D" id="3.30.1370.50">
    <property type="entry name" value="R3H-like domain"/>
    <property type="match status" value="1"/>
</dbReference>
<feature type="compositionally biased region" description="Polar residues" evidence="2">
    <location>
        <begin position="823"/>
        <end position="833"/>
    </location>
</feature>
<dbReference type="PROSITE" id="PS51673">
    <property type="entry name" value="SUZ"/>
    <property type="match status" value="1"/>
</dbReference>
<feature type="region of interest" description="Disordered" evidence="2">
    <location>
        <begin position="717"/>
        <end position="752"/>
    </location>
</feature>
<dbReference type="PANTHER" id="PTHR15672:SF8">
    <property type="entry name" value="PROTEIN ENCORE"/>
    <property type="match status" value="1"/>
</dbReference>
<evidence type="ECO:0000313" key="6">
    <source>
        <dbReference type="Proteomes" id="UP001227192"/>
    </source>
</evidence>
<feature type="compositionally biased region" description="Low complexity" evidence="2">
    <location>
        <begin position="576"/>
        <end position="590"/>
    </location>
</feature>
<evidence type="ECO:0000313" key="5">
    <source>
        <dbReference type="EMBL" id="KAJ9482474.1"/>
    </source>
</evidence>
<feature type="domain" description="R3H" evidence="3">
    <location>
        <begin position="266"/>
        <end position="329"/>
    </location>
</feature>
<reference evidence="5" key="2">
    <citation type="journal article" date="2016" name="Fungal Biol.">
        <title>Ochratoxin A production by Penicillium thymicola.</title>
        <authorList>
            <person name="Nguyen H.D.T."/>
            <person name="McMullin D.R."/>
            <person name="Ponomareva E."/>
            <person name="Riley R."/>
            <person name="Pomraning K.R."/>
            <person name="Baker S.E."/>
            <person name="Seifert K.A."/>
        </authorList>
    </citation>
    <scope>NUCLEOTIDE SEQUENCE</scope>
    <source>
        <strain evidence="5">DAOM 180753</strain>
    </source>
</reference>
<comment type="caution">
    <text evidence="5">The sequence shown here is derived from an EMBL/GenBank/DDBJ whole genome shotgun (WGS) entry which is preliminary data.</text>
</comment>
<evidence type="ECO:0000256" key="2">
    <source>
        <dbReference type="SAM" id="MobiDB-lite"/>
    </source>
</evidence>
<reference evidence="5" key="1">
    <citation type="submission" date="2015-06" db="EMBL/GenBank/DDBJ databases">
        <authorList>
            <person name="Nguyen H."/>
        </authorList>
    </citation>
    <scope>NUCLEOTIDE SEQUENCE</scope>
    <source>
        <strain evidence="5">DAOM 180753</strain>
    </source>
</reference>
<protein>
    <submittedName>
        <fullName evidence="5">Uncharacterized protein</fullName>
    </submittedName>
</protein>
<organism evidence="5 6">
    <name type="scientific">Penicillium thymicola</name>
    <dbReference type="NCBI Taxonomy" id="293382"/>
    <lineage>
        <taxon>Eukaryota</taxon>
        <taxon>Fungi</taxon>
        <taxon>Dikarya</taxon>
        <taxon>Ascomycota</taxon>
        <taxon>Pezizomycotina</taxon>
        <taxon>Eurotiomycetes</taxon>
        <taxon>Eurotiomycetidae</taxon>
        <taxon>Eurotiales</taxon>
        <taxon>Aspergillaceae</taxon>
        <taxon>Penicillium</taxon>
    </lineage>
</organism>
<feature type="compositionally biased region" description="Polar residues" evidence="2">
    <location>
        <begin position="42"/>
        <end position="51"/>
    </location>
</feature>
<dbReference type="InterPro" id="IPR036867">
    <property type="entry name" value="R3H_dom_sf"/>
</dbReference>